<name>A0A0N4VCI2_ENTVE</name>
<dbReference type="InterPro" id="IPR033438">
    <property type="entry name" value="MOLO1"/>
</dbReference>
<reference evidence="4" key="1">
    <citation type="submission" date="2017-02" db="UniProtKB">
        <authorList>
            <consortium name="WormBaseParasite"/>
        </authorList>
    </citation>
    <scope>IDENTIFICATION</scope>
</reference>
<proteinExistence type="predicted"/>
<reference evidence="2 3" key="2">
    <citation type="submission" date="2018-10" db="EMBL/GenBank/DDBJ databases">
        <authorList>
            <consortium name="Pathogen Informatics"/>
        </authorList>
    </citation>
    <scope>NUCLEOTIDE SEQUENCE [LARGE SCALE GENOMIC DNA]</scope>
</reference>
<dbReference type="PANTHER" id="PTHR33748:SF6">
    <property type="entry name" value="TPM_PHOSPHATASE DOMAIN-CONTAINING PROTEIN"/>
    <property type="match status" value="1"/>
</dbReference>
<dbReference type="Proteomes" id="UP000274131">
    <property type="component" value="Unassembled WGS sequence"/>
</dbReference>
<accession>A0A0N4VCI2</accession>
<dbReference type="Gene3D" id="3.10.310.50">
    <property type="match status" value="1"/>
</dbReference>
<dbReference type="WBParaSite" id="EVEC_0000827901-mRNA-1">
    <property type="protein sequence ID" value="EVEC_0000827901-mRNA-1"/>
    <property type="gene ID" value="EVEC_0000827901"/>
</dbReference>
<protein>
    <submittedName>
        <fullName evidence="4">DUF3747 domain-containing protein</fullName>
    </submittedName>
</protein>
<feature type="signal peptide" evidence="1">
    <location>
        <begin position="1"/>
        <end position="17"/>
    </location>
</feature>
<evidence type="ECO:0000313" key="3">
    <source>
        <dbReference type="Proteomes" id="UP000274131"/>
    </source>
</evidence>
<dbReference type="PANTHER" id="PTHR33748">
    <property type="entry name" value="PROTEIN CBG04600"/>
    <property type="match status" value="1"/>
</dbReference>
<dbReference type="AlphaFoldDB" id="A0A0N4VCI2"/>
<organism evidence="4">
    <name type="scientific">Enterobius vermicularis</name>
    <name type="common">Human pinworm</name>
    <dbReference type="NCBI Taxonomy" id="51028"/>
    <lineage>
        <taxon>Eukaryota</taxon>
        <taxon>Metazoa</taxon>
        <taxon>Ecdysozoa</taxon>
        <taxon>Nematoda</taxon>
        <taxon>Chromadorea</taxon>
        <taxon>Rhabditida</taxon>
        <taxon>Spirurina</taxon>
        <taxon>Oxyuridomorpha</taxon>
        <taxon>Oxyuroidea</taxon>
        <taxon>Oxyuridae</taxon>
        <taxon>Enterobius</taxon>
    </lineage>
</organism>
<dbReference type="STRING" id="51028.A0A0N4VCI2"/>
<dbReference type="GO" id="GO:0005892">
    <property type="term" value="C:acetylcholine-gated channel complex"/>
    <property type="evidence" value="ECO:0007669"/>
    <property type="project" value="InterPro"/>
</dbReference>
<keyword evidence="1" id="KW-0732">Signal</keyword>
<sequence length="218" mass="24521">MFRCICFLLFVLKFCSAQRFDAAQYPFPLSLEQSKRCNMRSASHVCDPDQVLSEPDRYRLENDLKQIGYKSKGTQGATQYCDTKGVQALLAISRQGPPDAADQLSSLWKQDEQCKKSIVFFFSANDHKLYYSGAEHSGLSQSDFNSIVAKYRSELDANHITSALSGIFKEIASRGTQDTSGTPTRGGNYSIIYLPEFVKFLLPNCYVESIIELVYIVD</sequence>
<keyword evidence="3" id="KW-1185">Reference proteome</keyword>
<evidence type="ECO:0000313" key="2">
    <source>
        <dbReference type="EMBL" id="VDD93012.1"/>
    </source>
</evidence>
<dbReference type="OrthoDB" id="5793716at2759"/>
<dbReference type="Pfam" id="PF17175">
    <property type="entry name" value="MOLO1"/>
    <property type="match status" value="1"/>
</dbReference>
<gene>
    <name evidence="2" type="ORF">EVEC_LOCUS7763</name>
</gene>
<feature type="chain" id="PRO_5043122832" evidence="1">
    <location>
        <begin position="18"/>
        <end position="218"/>
    </location>
</feature>
<evidence type="ECO:0000256" key="1">
    <source>
        <dbReference type="SAM" id="SignalP"/>
    </source>
</evidence>
<evidence type="ECO:0000313" key="4">
    <source>
        <dbReference type="WBParaSite" id="EVEC_0000827901-mRNA-1"/>
    </source>
</evidence>
<dbReference type="EMBL" id="UXUI01009077">
    <property type="protein sequence ID" value="VDD93012.1"/>
    <property type="molecule type" value="Genomic_DNA"/>
</dbReference>